<gene>
    <name evidence="7" type="ORF">QFZ53_000438</name>
</gene>
<feature type="transmembrane region" description="Helical" evidence="5">
    <location>
        <begin position="84"/>
        <end position="112"/>
    </location>
</feature>
<evidence type="ECO:0000259" key="6">
    <source>
        <dbReference type="Pfam" id="PF02656"/>
    </source>
</evidence>
<evidence type="ECO:0000313" key="7">
    <source>
        <dbReference type="EMBL" id="MDQ0646242.1"/>
    </source>
</evidence>
<proteinExistence type="predicted"/>
<dbReference type="EMBL" id="JAUSXV010000001">
    <property type="protein sequence ID" value="MDQ0646242.1"/>
    <property type="molecule type" value="Genomic_DNA"/>
</dbReference>
<keyword evidence="3 5" id="KW-1133">Transmembrane helix</keyword>
<feature type="transmembrane region" description="Helical" evidence="5">
    <location>
        <begin position="44"/>
        <end position="63"/>
    </location>
</feature>
<sequence length="116" mass="11885">MTQLFDPGLQPERTELAWRRTALAFAVGSLVALRLLPAAFENGWWSLAGVAGLAASALVWVMARSRSRAVNSVLAADGDHASMPGAGVLTTLMGLAIAAGLAGVAIVVAVSLPSLF</sequence>
<evidence type="ECO:0000256" key="2">
    <source>
        <dbReference type="ARBA" id="ARBA00022692"/>
    </source>
</evidence>
<keyword evidence="2 5" id="KW-0812">Transmembrane</keyword>
<organism evidence="7 8">
    <name type="scientific">Microbacterium natoriense</name>
    <dbReference type="NCBI Taxonomy" id="284570"/>
    <lineage>
        <taxon>Bacteria</taxon>
        <taxon>Bacillati</taxon>
        <taxon>Actinomycetota</taxon>
        <taxon>Actinomycetes</taxon>
        <taxon>Micrococcales</taxon>
        <taxon>Microbacteriaceae</taxon>
        <taxon>Microbacterium</taxon>
    </lineage>
</organism>
<comment type="caution">
    <text evidence="7">The sequence shown here is derived from an EMBL/GenBank/DDBJ whole genome shotgun (WGS) entry which is preliminary data.</text>
</comment>
<dbReference type="Proteomes" id="UP001244427">
    <property type="component" value="Unassembled WGS sequence"/>
</dbReference>
<accession>A0AAW8ESY7</accession>
<dbReference type="GO" id="GO:0012505">
    <property type="term" value="C:endomembrane system"/>
    <property type="evidence" value="ECO:0007669"/>
    <property type="project" value="UniProtKB-SubCell"/>
</dbReference>
<dbReference type="AlphaFoldDB" id="A0AAW8ESY7"/>
<evidence type="ECO:0000256" key="5">
    <source>
        <dbReference type="SAM" id="Phobius"/>
    </source>
</evidence>
<name>A0AAW8ESY7_9MICO</name>
<feature type="domain" description="DUF202" evidence="6">
    <location>
        <begin position="6"/>
        <end position="70"/>
    </location>
</feature>
<evidence type="ECO:0000256" key="4">
    <source>
        <dbReference type="ARBA" id="ARBA00023136"/>
    </source>
</evidence>
<evidence type="ECO:0000256" key="1">
    <source>
        <dbReference type="ARBA" id="ARBA00004127"/>
    </source>
</evidence>
<dbReference type="Pfam" id="PF02656">
    <property type="entry name" value="DUF202"/>
    <property type="match status" value="1"/>
</dbReference>
<evidence type="ECO:0000313" key="8">
    <source>
        <dbReference type="Proteomes" id="UP001244427"/>
    </source>
</evidence>
<feature type="transmembrane region" description="Helical" evidence="5">
    <location>
        <begin position="21"/>
        <end position="38"/>
    </location>
</feature>
<keyword evidence="4 5" id="KW-0472">Membrane</keyword>
<dbReference type="InterPro" id="IPR003807">
    <property type="entry name" value="DUF202"/>
</dbReference>
<dbReference type="RefSeq" id="WP_307293032.1">
    <property type="nucleotide sequence ID" value="NZ_JAUSXV010000001.1"/>
</dbReference>
<comment type="subcellular location">
    <subcellularLocation>
        <location evidence="1">Endomembrane system</location>
        <topology evidence="1">Multi-pass membrane protein</topology>
    </subcellularLocation>
</comment>
<reference evidence="7 8" key="1">
    <citation type="submission" date="2023-07" db="EMBL/GenBank/DDBJ databases">
        <title>Comparative genomics of wheat-associated soil bacteria to identify genetic determinants of phenazine resistance.</title>
        <authorList>
            <person name="Mouncey N."/>
        </authorList>
    </citation>
    <scope>NUCLEOTIDE SEQUENCE [LARGE SCALE GENOMIC DNA]</scope>
    <source>
        <strain evidence="7 8">W4I9-1</strain>
    </source>
</reference>
<evidence type="ECO:0000256" key="3">
    <source>
        <dbReference type="ARBA" id="ARBA00022989"/>
    </source>
</evidence>
<keyword evidence="8" id="KW-1185">Reference proteome</keyword>
<protein>
    <submittedName>
        <fullName evidence="7">Uncharacterized membrane protein YidH (DUF202 family)</fullName>
    </submittedName>
</protein>